<feature type="transmembrane region" description="Helical" evidence="2">
    <location>
        <begin position="228"/>
        <end position="247"/>
    </location>
</feature>
<gene>
    <name evidence="3" type="ORF">MTBPR1_30182</name>
</gene>
<reference evidence="3 4" key="1">
    <citation type="submission" date="2016-07" db="EMBL/GenBank/DDBJ databases">
        <authorList>
            <person name="Lefevre C.T."/>
        </authorList>
    </citation>
    <scope>NUCLEOTIDE SEQUENCE [LARGE SCALE GENOMIC DNA]</scope>
    <source>
        <strain evidence="3">PR1</strain>
    </source>
</reference>
<keyword evidence="4" id="KW-1185">Reference proteome</keyword>
<keyword evidence="2" id="KW-0812">Transmembrane</keyword>
<organism evidence="3 4">
    <name type="scientific">Candidatus Terasakiella magnetica</name>
    <dbReference type="NCBI Taxonomy" id="1867952"/>
    <lineage>
        <taxon>Bacteria</taxon>
        <taxon>Pseudomonadati</taxon>
        <taxon>Pseudomonadota</taxon>
        <taxon>Alphaproteobacteria</taxon>
        <taxon>Rhodospirillales</taxon>
        <taxon>Terasakiellaceae</taxon>
        <taxon>Terasakiella</taxon>
    </lineage>
</organism>
<dbReference type="STRING" id="1867952.MTBPR1_30182"/>
<feature type="region of interest" description="Disordered" evidence="1">
    <location>
        <begin position="198"/>
        <end position="217"/>
    </location>
</feature>
<sequence>MSIRVYIATTEGPVEVQRITREDPDVRSVVCENGTAKALPISRAYDSFVKEPTGVIQRSYDHPSYRMDLSAPITDGNSWQLGAFAAHALFAEDLLAKPEETVENAIWLTGELDRDLNVRPVNHIKEKLLASQEIFEKLRADNVRLFCFIPGGAGLVPDDEFLENLHVDGELLHLESLPNIQRIIQRFNLNDPLPDELEEEDEEESAEQEIDLYKPDPNAPPPIKDNRFAKIIALVVCLFALGIGLYLQFEDNIIALRAGSLKLGISELRANANQGCQAPDTIPLMRDGQSFPSSSLNGLCALEISVNNIGAPAYMWAFAQRLSDGHFLLADREGLMQAQMQKGLIGWRMILPKNIHNSIDYRVVALASSSPLSEAVNRMLRTSFGAKKPDWEKIKAQLVDEKITVISAHHSLLR</sequence>
<protein>
    <submittedName>
        <fullName evidence="3">Uncharacterized protein</fullName>
    </submittedName>
</protein>
<feature type="compositionally biased region" description="Acidic residues" evidence="1">
    <location>
        <begin position="198"/>
        <end position="210"/>
    </location>
</feature>
<evidence type="ECO:0000256" key="2">
    <source>
        <dbReference type="SAM" id="Phobius"/>
    </source>
</evidence>
<dbReference type="EMBL" id="FLYE01000023">
    <property type="protein sequence ID" value="SCA56812.1"/>
    <property type="molecule type" value="Genomic_DNA"/>
</dbReference>
<proteinExistence type="predicted"/>
<dbReference type="RefSeq" id="WP_069188879.1">
    <property type="nucleotide sequence ID" value="NZ_FLYE01000023.1"/>
</dbReference>
<dbReference type="OrthoDB" id="8436543at2"/>
<evidence type="ECO:0000256" key="1">
    <source>
        <dbReference type="SAM" id="MobiDB-lite"/>
    </source>
</evidence>
<dbReference type="Proteomes" id="UP000231658">
    <property type="component" value="Unassembled WGS sequence"/>
</dbReference>
<keyword evidence="2" id="KW-1133">Transmembrane helix</keyword>
<evidence type="ECO:0000313" key="3">
    <source>
        <dbReference type="EMBL" id="SCA56812.1"/>
    </source>
</evidence>
<keyword evidence="2" id="KW-0472">Membrane</keyword>
<dbReference type="AlphaFoldDB" id="A0A1C3RHY4"/>
<evidence type="ECO:0000313" key="4">
    <source>
        <dbReference type="Proteomes" id="UP000231658"/>
    </source>
</evidence>
<name>A0A1C3RHY4_9PROT</name>
<accession>A0A1C3RHY4</accession>